<accession>S5MVN6</accession>
<name>S5MVN6_SALBN</name>
<dbReference type="PATRIC" id="fig|1197719.3.peg.1473"/>
<dbReference type="KEGG" id="sbz:A464_1478"/>
<organism evidence="1 2">
    <name type="scientific">Salmonella bongori N268-08</name>
    <dbReference type="NCBI Taxonomy" id="1197719"/>
    <lineage>
        <taxon>Bacteria</taxon>
        <taxon>Pseudomonadati</taxon>
        <taxon>Pseudomonadota</taxon>
        <taxon>Gammaproteobacteria</taxon>
        <taxon>Enterobacterales</taxon>
        <taxon>Enterobacteriaceae</taxon>
        <taxon>Salmonella</taxon>
    </lineage>
</organism>
<evidence type="ECO:0000313" key="1">
    <source>
        <dbReference type="EMBL" id="AGR58664.1"/>
    </source>
</evidence>
<dbReference type="EMBL" id="CP006608">
    <property type="protein sequence ID" value="AGR58664.1"/>
    <property type="molecule type" value="Genomic_DNA"/>
</dbReference>
<reference evidence="1 2" key="1">
    <citation type="submission" date="2013-07" db="EMBL/GenBank/DDBJ databases">
        <title>Genome sequence of Salmonella bongori N268-08 - a rare clinical isolate.</title>
        <authorList>
            <person name="Marti R."/>
            <person name="Hagens S."/>
            <person name="Loessner M.J."/>
            <person name="Klumpp J."/>
        </authorList>
    </citation>
    <scope>NUCLEOTIDE SEQUENCE [LARGE SCALE GENOMIC DNA]</scope>
    <source>
        <strain evidence="1 2">N268-08</strain>
    </source>
</reference>
<dbReference type="AlphaFoldDB" id="S5MVN6"/>
<proteinExistence type="predicted"/>
<dbReference type="Proteomes" id="UP000015042">
    <property type="component" value="Chromosome"/>
</dbReference>
<evidence type="ECO:0000313" key="2">
    <source>
        <dbReference type="Proteomes" id="UP000015042"/>
    </source>
</evidence>
<sequence>MVRGAGKTGIFLSVKNQAPHGAWGERLTRFTTTGNKRQTMIEHITFFWTIFDFSRQVWQRLCENAFTLFDVYFF</sequence>
<protein>
    <submittedName>
        <fullName evidence="1">Uncharacterized protein</fullName>
    </submittedName>
</protein>
<dbReference type="HOGENOM" id="CLU_2685649_0_0_6"/>
<gene>
    <name evidence="1" type="ORF">A464_1478</name>
</gene>